<dbReference type="SMART" id="SM01091">
    <property type="entry name" value="CorC_HlyC"/>
    <property type="match status" value="1"/>
</dbReference>
<accession>A0A1J5SZC1</accession>
<evidence type="ECO:0000313" key="11">
    <source>
        <dbReference type="EMBL" id="OIR09333.1"/>
    </source>
</evidence>
<feature type="domain" description="CNNM transmembrane" evidence="10">
    <location>
        <begin position="1"/>
        <end position="201"/>
    </location>
</feature>
<keyword evidence="2 8" id="KW-0812">Transmembrane</keyword>
<dbReference type="EMBL" id="MLJW01000027">
    <property type="protein sequence ID" value="OIR09333.1"/>
    <property type="molecule type" value="Genomic_DNA"/>
</dbReference>
<dbReference type="Gene3D" id="3.30.465.10">
    <property type="match status" value="1"/>
</dbReference>
<feature type="transmembrane region" description="Helical" evidence="8">
    <location>
        <begin position="59"/>
        <end position="78"/>
    </location>
</feature>
<comment type="caution">
    <text evidence="11">The sequence shown here is derived from an EMBL/GenBank/DDBJ whole genome shotgun (WGS) entry which is preliminary data.</text>
</comment>
<evidence type="ECO:0000259" key="9">
    <source>
        <dbReference type="PROSITE" id="PS51371"/>
    </source>
</evidence>
<keyword evidence="6 8" id="KW-0472">Membrane</keyword>
<dbReference type="SUPFAM" id="SSF56176">
    <property type="entry name" value="FAD-binding/transporter-associated domain-like"/>
    <property type="match status" value="1"/>
</dbReference>
<sequence length="451" mass="48149">MTLSTGLALLVLLVLANGLLAMAETAVLSSRKGPLRKAVKQGLRGSSQALNLSENPTRFLVLVQFWLTLSGTIAGLLGGAELGGDVRVLLVDWGFPSAWAGPVSFGLVAIGLAGLMLIFGELVPKRIAAANPERTAARLAGAMRLLAWLAAPVIGFLSLATDSLARMVGVKPRPTSESVGDDEVRALVEQGLHAGVFQRAEKEMVDRVLALDNLQATAIMTPRLRIVFLNVADSDEVNWRKIVASGHSYFPVYQGNRDQVLGMVAVKALWANSAIGIPAKLRDLIVPHLAVPERMTAIQLLEEFKKAGKHIAVVVDEFGAVKGIVTLIDVLEAIVGDLPEAGAKDQPAARQRGGSWLVDALLPASDLASLLKIGQSFPDEHGAEFKTVGGFVLAQFGRIPHEGESFDWAGWRFEVLDMDRLRIDKVLITRAGGPGASGAQAEPQRNETPRT</sequence>
<dbReference type="CDD" id="cd04590">
    <property type="entry name" value="CBS_pair_CorC_HlyC_assoc"/>
    <property type="match status" value="1"/>
</dbReference>
<reference evidence="11" key="1">
    <citation type="submission" date="2016-10" db="EMBL/GenBank/DDBJ databases">
        <title>Sequence of Gallionella enrichment culture.</title>
        <authorList>
            <person name="Poehlein A."/>
            <person name="Muehling M."/>
            <person name="Daniel R."/>
        </authorList>
    </citation>
    <scope>NUCLEOTIDE SEQUENCE</scope>
</reference>
<evidence type="ECO:0000256" key="1">
    <source>
        <dbReference type="ARBA" id="ARBA00004141"/>
    </source>
</evidence>
<proteinExistence type="predicted"/>
<dbReference type="InterPro" id="IPR036318">
    <property type="entry name" value="FAD-bd_PCMH-like_sf"/>
</dbReference>
<evidence type="ECO:0000256" key="7">
    <source>
        <dbReference type="SAM" id="MobiDB-lite"/>
    </source>
</evidence>
<evidence type="ECO:0000256" key="5">
    <source>
        <dbReference type="ARBA" id="ARBA00023122"/>
    </source>
</evidence>
<dbReference type="InterPro" id="IPR002550">
    <property type="entry name" value="CNNM"/>
</dbReference>
<dbReference type="Pfam" id="PF03471">
    <property type="entry name" value="CorC_HlyC"/>
    <property type="match status" value="1"/>
</dbReference>
<name>A0A1J5SZC1_9ZZZZ</name>
<comment type="subcellular location">
    <subcellularLocation>
        <location evidence="1">Membrane</location>
        <topology evidence="1">Multi-pass membrane protein</topology>
    </subcellularLocation>
</comment>
<evidence type="ECO:0000256" key="3">
    <source>
        <dbReference type="ARBA" id="ARBA00022737"/>
    </source>
</evidence>
<dbReference type="Gene3D" id="3.10.580.10">
    <property type="entry name" value="CBS-domain"/>
    <property type="match status" value="1"/>
</dbReference>
<evidence type="ECO:0000256" key="2">
    <source>
        <dbReference type="ARBA" id="ARBA00022692"/>
    </source>
</evidence>
<dbReference type="GO" id="GO:0005886">
    <property type="term" value="C:plasma membrane"/>
    <property type="evidence" value="ECO:0007669"/>
    <property type="project" value="TreeGrafter"/>
</dbReference>
<dbReference type="PANTHER" id="PTHR22777:SF17">
    <property type="entry name" value="UPF0053 PROTEIN SLL0260"/>
    <property type="match status" value="1"/>
</dbReference>
<dbReference type="InterPro" id="IPR005170">
    <property type="entry name" value="Transptr-assoc_dom"/>
</dbReference>
<dbReference type="InterPro" id="IPR016169">
    <property type="entry name" value="FAD-bd_PCMH_sub2"/>
</dbReference>
<evidence type="ECO:0000259" key="10">
    <source>
        <dbReference type="PROSITE" id="PS51846"/>
    </source>
</evidence>
<keyword evidence="4 8" id="KW-1133">Transmembrane helix</keyword>
<feature type="transmembrane region" description="Helical" evidence="8">
    <location>
        <begin position="99"/>
        <end position="119"/>
    </location>
</feature>
<dbReference type="PROSITE" id="PS51371">
    <property type="entry name" value="CBS"/>
    <property type="match status" value="1"/>
</dbReference>
<gene>
    <name evidence="11" type="primary">corC_7</name>
    <name evidence="11" type="ORF">GALL_85660</name>
</gene>
<dbReference type="Pfam" id="PF01595">
    <property type="entry name" value="CNNM"/>
    <property type="match status" value="1"/>
</dbReference>
<organism evidence="11">
    <name type="scientific">mine drainage metagenome</name>
    <dbReference type="NCBI Taxonomy" id="410659"/>
    <lineage>
        <taxon>unclassified sequences</taxon>
        <taxon>metagenomes</taxon>
        <taxon>ecological metagenomes</taxon>
    </lineage>
</organism>
<protein>
    <submittedName>
        <fullName evidence="11">Magnesium and cobalt efflux protein CorC</fullName>
    </submittedName>
</protein>
<feature type="transmembrane region" description="Helical" evidence="8">
    <location>
        <begin position="139"/>
        <end position="161"/>
    </location>
</feature>
<dbReference type="AlphaFoldDB" id="A0A1J5SZC1"/>
<keyword evidence="5" id="KW-0129">CBS domain</keyword>
<evidence type="ECO:0000256" key="6">
    <source>
        <dbReference type="ARBA" id="ARBA00023136"/>
    </source>
</evidence>
<dbReference type="PROSITE" id="PS51846">
    <property type="entry name" value="CNNM"/>
    <property type="match status" value="1"/>
</dbReference>
<dbReference type="InterPro" id="IPR046342">
    <property type="entry name" value="CBS_dom_sf"/>
</dbReference>
<keyword evidence="3" id="KW-0677">Repeat</keyword>
<dbReference type="PANTHER" id="PTHR22777">
    <property type="entry name" value="HEMOLYSIN-RELATED"/>
    <property type="match status" value="1"/>
</dbReference>
<dbReference type="GO" id="GO:0050660">
    <property type="term" value="F:flavin adenine dinucleotide binding"/>
    <property type="evidence" value="ECO:0007669"/>
    <property type="project" value="InterPro"/>
</dbReference>
<dbReference type="InterPro" id="IPR044751">
    <property type="entry name" value="Ion_transp-like_CBS"/>
</dbReference>
<feature type="region of interest" description="Disordered" evidence="7">
    <location>
        <begin position="432"/>
        <end position="451"/>
    </location>
</feature>
<evidence type="ECO:0000256" key="8">
    <source>
        <dbReference type="SAM" id="Phobius"/>
    </source>
</evidence>
<dbReference type="SUPFAM" id="SSF54631">
    <property type="entry name" value="CBS-domain pair"/>
    <property type="match status" value="1"/>
</dbReference>
<feature type="domain" description="CBS" evidence="9">
    <location>
        <begin position="284"/>
        <end position="340"/>
    </location>
</feature>
<dbReference type="InterPro" id="IPR000644">
    <property type="entry name" value="CBS_dom"/>
</dbReference>
<dbReference type="Pfam" id="PF00571">
    <property type="entry name" value="CBS"/>
    <property type="match status" value="1"/>
</dbReference>
<evidence type="ECO:0000256" key="4">
    <source>
        <dbReference type="ARBA" id="ARBA00022989"/>
    </source>
</evidence>